<reference evidence="1 2" key="1">
    <citation type="journal article" date="2008" name="Proc. Natl. Acad. Sci. U.S.A.">
        <title>Niche adaptation and genome expansion in the chlorophyll d-producing cyanobacterium Acaryochloris marina.</title>
        <authorList>
            <person name="Swingley W.D."/>
            <person name="Chen M."/>
            <person name="Cheung P.C."/>
            <person name="Conrad A.L."/>
            <person name="Dejesa L.C."/>
            <person name="Hao J."/>
            <person name="Honchak B.M."/>
            <person name="Karbach L.E."/>
            <person name="Kurdoglu A."/>
            <person name="Lahiri S."/>
            <person name="Mastrian S.D."/>
            <person name="Miyashita H."/>
            <person name="Page L."/>
            <person name="Ramakrishna P."/>
            <person name="Satoh S."/>
            <person name="Sattley W.M."/>
            <person name="Shimada Y."/>
            <person name="Taylor H.L."/>
            <person name="Tomo T."/>
            <person name="Tsuchiya T."/>
            <person name="Wang Z.T."/>
            <person name="Raymond J."/>
            <person name="Mimuro M."/>
            <person name="Blankenship R.E."/>
            <person name="Touchman J.W."/>
        </authorList>
    </citation>
    <scope>NUCLEOTIDE SEQUENCE [LARGE SCALE GENOMIC DNA]</scope>
    <source>
        <strain evidence="2">MBIC 11017</strain>
    </source>
</reference>
<dbReference type="HOGENOM" id="CLU_061685_0_0_3"/>
<proteinExistence type="predicted"/>
<dbReference type="STRING" id="329726.AM1_0698"/>
<dbReference type="AlphaFoldDB" id="B0CEB0"/>
<dbReference type="RefSeq" id="WP_012161331.1">
    <property type="nucleotide sequence ID" value="NC_009925.1"/>
</dbReference>
<dbReference type="Proteomes" id="UP000000268">
    <property type="component" value="Chromosome"/>
</dbReference>
<dbReference type="Pfam" id="PF13911">
    <property type="entry name" value="AhpC-TSA_2"/>
    <property type="match status" value="1"/>
</dbReference>
<sequence>MDTYAIFKQTQSQRVSDGAVVPLLSNCEKASLTLVLVWPQLGDFDSLEYAWWLQRQAKQIQAKGVQIRAVGIGDLNSGQKFCDFTGFPAKHLFIDATGQLHQQLNLYPGLTWKVPFLSPLQNAYLNLLLMCAGIGSPGTLVEVFRGYRGDRNAPQLIAEDEEVRAFPLPPVNGALFNRAGGKGFQRPFELATLRLRNMAEVLKYWKTYVPDATYITQRGGTFLFDQQGQLVYEHRDRGILGFAANMSNPLAFLLK</sequence>
<dbReference type="eggNOG" id="ENOG502Z81T">
    <property type="taxonomic scope" value="Bacteria"/>
</dbReference>
<protein>
    <recommendedName>
        <fullName evidence="3">AhpC/TSA antioxidant enzyme domain-containing protein</fullName>
    </recommendedName>
</protein>
<evidence type="ECO:0000313" key="1">
    <source>
        <dbReference type="EMBL" id="ABW25744.1"/>
    </source>
</evidence>
<accession>B0CEB0</accession>
<dbReference type="EMBL" id="CP000828">
    <property type="protein sequence ID" value="ABW25744.1"/>
    <property type="molecule type" value="Genomic_DNA"/>
</dbReference>
<evidence type="ECO:0008006" key="3">
    <source>
        <dbReference type="Google" id="ProtNLM"/>
    </source>
</evidence>
<organism evidence="1 2">
    <name type="scientific">Acaryochloris marina (strain MBIC 11017)</name>
    <dbReference type="NCBI Taxonomy" id="329726"/>
    <lineage>
        <taxon>Bacteria</taxon>
        <taxon>Bacillati</taxon>
        <taxon>Cyanobacteriota</taxon>
        <taxon>Cyanophyceae</taxon>
        <taxon>Acaryochloridales</taxon>
        <taxon>Acaryochloridaceae</taxon>
        <taxon>Acaryochloris</taxon>
    </lineage>
</organism>
<dbReference type="KEGG" id="amr:AM1_0698"/>
<evidence type="ECO:0000313" key="2">
    <source>
        <dbReference type="Proteomes" id="UP000000268"/>
    </source>
</evidence>
<dbReference type="OrthoDB" id="538741at2"/>
<name>B0CEB0_ACAM1</name>
<gene>
    <name evidence="1" type="ordered locus">AM1_0698</name>
</gene>
<dbReference type="InterPro" id="IPR032801">
    <property type="entry name" value="PXL2A/B/C"/>
</dbReference>
<keyword evidence="2" id="KW-1185">Reference proteome</keyword>